<dbReference type="InterPro" id="IPR015915">
    <property type="entry name" value="Kelch-typ_b-propeller"/>
</dbReference>
<accession>A0A9D4B2U2</accession>
<comment type="caution">
    <text evidence="2">The sequence shown here is derived from an EMBL/GenBank/DDBJ whole genome shotgun (WGS) entry which is preliminary data.</text>
</comment>
<dbReference type="Gene3D" id="2.120.10.80">
    <property type="entry name" value="Kelch-type beta propeller"/>
    <property type="match status" value="1"/>
</dbReference>
<dbReference type="InterPro" id="IPR006652">
    <property type="entry name" value="Kelch_1"/>
</dbReference>
<reference evidence="2" key="1">
    <citation type="submission" date="2021-09" db="EMBL/GenBank/DDBJ databases">
        <title>The genome of Mauremys mutica provides insights into the evolution of semi-aquatic lifestyle.</title>
        <authorList>
            <person name="Gong S."/>
            <person name="Gao Y."/>
        </authorList>
    </citation>
    <scope>NUCLEOTIDE SEQUENCE</scope>
    <source>
        <strain evidence="2">MM-2020</strain>
        <tissue evidence="2">Muscle</tissue>
    </source>
</reference>
<evidence type="ECO:0000313" key="3">
    <source>
        <dbReference type="Proteomes" id="UP000827986"/>
    </source>
</evidence>
<proteinExistence type="predicted"/>
<protein>
    <submittedName>
        <fullName evidence="2">Uncharacterized protein</fullName>
    </submittedName>
</protein>
<keyword evidence="3" id="KW-1185">Reference proteome</keyword>
<dbReference type="SMART" id="SM00612">
    <property type="entry name" value="Kelch"/>
    <property type="match status" value="1"/>
</dbReference>
<dbReference type="Proteomes" id="UP000827986">
    <property type="component" value="Unassembled WGS sequence"/>
</dbReference>
<evidence type="ECO:0000256" key="1">
    <source>
        <dbReference type="ARBA" id="ARBA00022441"/>
    </source>
</evidence>
<gene>
    <name evidence="2" type="ORF">KIL84_022041</name>
</gene>
<keyword evidence="1" id="KW-0880">Kelch repeat</keyword>
<name>A0A9D4B2U2_9SAUR</name>
<organism evidence="2 3">
    <name type="scientific">Mauremys mutica</name>
    <name type="common">yellowpond turtle</name>
    <dbReference type="NCBI Taxonomy" id="74926"/>
    <lineage>
        <taxon>Eukaryota</taxon>
        <taxon>Metazoa</taxon>
        <taxon>Chordata</taxon>
        <taxon>Craniata</taxon>
        <taxon>Vertebrata</taxon>
        <taxon>Euteleostomi</taxon>
        <taxon>Archelosauria</taxon>
        <taxon>Testudinata</taxon>
        <taxon>Testudines</taxon>
        <taxon>Cryptodira</taxon>
        <taxon>Durocryptodira</taxon>
        <taxon>Testudinoidea</taxon>
        <taxon>Geoemydidae</taxon>
        <taxon>Geoemydinae</taxon>
        <taxon>Mauremys</taxon>
    </lineage>
</organism>
<dbReference type="Pfam" id="PF01344">
    <property type="entry name" value="Kelch_1"/>
    <property type="match status" value="1"/>
</dbReference>
<dbReference type="EMBL" id="JAHDVG010000472">
    <property type="protein sequence ID" value="KAH1179458.1"/>
    <property type="molecule type" value="Genomic_DNA"/>
</dbReference>
<dbReference type="AlphaFoldDB" id="A0A9D4B2U2"/>
<dbReference type="SUPFAM" id="SSF117281">
    <property type="entry name" value="Kelch motif"/>
    <property type="match status" value="1"/>
</dbReference>
<evidence type="ECO:0000313" key="2">
    <source>
        <dbReference type="EMBL" id="KAH1179458.1"/>
    </source>
</evidence>
<sequence>MNLHKLMEGFLKDLAGGWIPNDNISGVECYNPLDHEWKVLGPVSRHRCGVGVAPLDDFIYAVDGYDGTTCLSSVEREPYIRQKCCAMKQMSRIEGLGNFGFCRVKTF</sequence>